<dbReference type="RefSeq" id="WP_011640303.1">
    <property type="nucleotide sequence ID" value="NC_008346.1"/>
</dbReference>
<dbReference type="STRING" id="335541.Swol_0880"/>
<dbReference type="eggNOG" id="ENOG50328KM">
    <property type="taxonomic scope" value="Bacteria"/>
</dbReference>
<gene>
    <name evidence="2" type="ordered locus">Swol_0880</name>
</gene>
<keyword evidence="3" id="KW-1185">Reference proteome</keyword>
<evidence type="ECO:0000313" key="2">
    <source>
        <dbReference type="EMBL" id="ABI68198.1"/>
    </source>
</evidence>
<dbReference type="OrthoDB" id="2088083at2"/>
<accession>Q0AYK6</accession>
<name>Q0AYK6_SYNWW</name>
<sequence length="102" mass="11990">MTIRSIDMQVLIQKVGDVARIQQSQQLENNSRQQEFTQQISQQTDKNSKTVNQMLRNERSYVHEKQEKEESGKKKQDKKGKSEKMANRDKTDTRPNKLDIIV</sequence>
<feature type="compositionally biased region" description="Low complexity" evidence="1">
    <location>
        <begin position="33"/>
        <end position="43"/>
    </location>
</feature>
<dbReference type="KEGG" id="swo:Swol_0880"/>
<dbReference type="HOGENOM" id="CLU_169649_1_0_9"/>
<evidence type="ECO:0000256" key="1">
    <source>
        <dbReference type="SAM" id="MobiDB-lite"/>
    </source>
</evidence>
<feature type="region of interest" description="Disordered" evidence="1">
    <location>
        <begin position="26"/>
        <end position="102"/>
    </location>
</feature>
<dbReference type="AlphaFoldDB" id="Q0AYK6"/>
<protein>
    <submittedName>
        <fullName evidence="2">Uncharacterized protein</fullName>
    </submittedName>
</protein>
<reference evidence="3" key="1">
    <citation type="journal article" date="2010" name="Environ. Microbiol.">
        <title>The genome of Syntrophomonas wolfei: new insights into syntrophic metabolism and biohydrogen production.</title>
        <authorList>
            <person name="Sieber J.R."/>
            <person name="Sims D.R."/>
            <person name="Han C."/>
            <person name="Kim E."/>
            <person name="Lykidis A."/>
            <person name="Lapidus A.L."/>
            <person name="McDonnald E."/>
            <person name="Rohlin L."/>
            <person name="Culley D.E."/>
            <person name="Gunsalus R."/>
            <person name="McInerney M.J."/>
        </authorList>
    </citation>
    <scope>NUCLEOTIDE SEQUENCE [LARGE SCALE GENOMIC DNA]</scope>
    <source>
        <strain evidence="3">DSM 2245B / Goettingen</strain>
    </source>
</reference>
<feature type="compositionally biased region" description="Basic and acidic residues" evidence="1">
    <location>
        <begin position="56"/>
        <end position="102"/>
    </location>
</feature>
<dbReference type="Proteomes" id="UP000001968">
    <property type="component" value="Chromosome"/>
</dbReference>
<organism evidence="2 3">
    <name type="scientific">Syntrophomonas wolfei subsp. wolfei (strain DSM 2245B / Goettingen)</name>
    <dbReference type="NCBI Taxonomy" id="335541"/>
    <lineage>
        <taxon>Bacteria</taxon>
        <taxon>Bacillati</taxon>
        <taxon>Bacillota</taxon>
        <taxon>Clostridia</taxon>
        <taxon>Eubacteriales</taxon>
        <taxon>Syntrophomonadaceae</taxon>
        <taxon>Syntrophomonas</taxon>
    </lineage>
</organism>
<dbReference type="EMBL" id="CP000448">
    <property type="protein sequence ID" value="ABI68198.1"/>
    <property type="molecule type" value="Genomic_DNA"/>
</dbReference>
<proteinExistence type="predicted"/>
<evidence type="ECO:0000313" key="3">
    <source>
        <dbReference type="Proteomes" id="UP000001968"/>
    </source>
</evidence>